<feature type="region of interest" description="Disordered" evidence="1">
    <location>
        <begin position="1"/>
        <end position="78"/>
    </location>
</feature>
<dbReference type="Proteomes" id="UP000182229">
    <property type="component" value="Unassembled WGS sequence"/>
</dbReference>
<accession>A0A1L9BFN6</accession>
<gene>
    <name evidence="2" type="ORF">BON30_09190</name>
</gene>
<protein>
    <submittedName>
        <fullName evidence="2">Uncharacterized protein</fullName>
    </submittedName>
</protein>
<dbReference type="OrthoDB" id="5518048at2"/>
<sequence length="463" mass="50767">MISVRTVRSAPVYTPPKPKETEPHAPVAKQGAPTPEASAKKPEPKQKPGHGTDSSFDRTTASTLFTDPNLIPKMYENEPKTKEEALRRADEVLNPRGFTQRGDDWVVQHDGEDPTSIDNTESHVAASHVKDNLKLEREELKKLSESDRKKYLEVRRSINEDPQRSTGLLALQKMLFQGKLPGGKDFKGEGTTLDHLADAASGKNLAEGVSRSEFTNTLVRELATPSSINQGGRGTCAPTALMIDVAENNPAEYARISTGLASKEGKVELADGKTTLVREKETSFQDDGTGRSLNQRIIIPALMEIANGNKDYTDDTGEGAGASARTLDRLNDAIHGKNMGYVDIKDSKQQKAAMDVIDAELKSGNNVLVGMIFAEPGEEHARHKVLVTGTSAVDQKEGMKEYIHFINPWGTEERMLREEFMARLRNMNEGTSPDESTGQDRLELLSMRTASTKQTPPSLASLF</sequence>
<keyword evidence="3" id="KW-1185">Reference proteome</keyword>
<dbReference type="RefSeq" id="WP_071897506.1">
    <property type="nucleotide sequence ID" value="NZ_MPIN01000002.1"/>
</dbReference>
<evidence type="ECO:0000313" key="2">
    <source>
        <dbReference type="EMBL" id="OJH41070.1"/>
    </source>
</evidence>
<proteinExistence type="predicted"/>
<organism evidence="2 3">
    <name type="scientific">Cystobacter ferrugineus</name>
    <dbReference type="NCBI Taxonomy" id="83449"/>
    <lineage>
        <taxon>Bacteria</taxon>
        <taxon>Pseudomonadati</taxon>
        <taxon>Myxococcota</taxon>
        <taxon>Myxococcia</taxon>
        <taxon>Myxococcales</taxon>
        <taxon>Cystobacterineae</taxon>
        <taxon>Archangiaceae</taxon>
        <taxon>Cystobacter</taxon>
    </lineage>
</organism>
<reference evidence="3" key="1">
    <citation type="submission" date="2016-11" db="EMBL/GenBank/DDBJ databases">
        <authorList>
            <person name="Shukria A."/>
            <person name="Stevens D.C."/>
        </authorList>
    </citation>
    <scope>NUCLEOTIDE SEQUENCE [LARGE SCALE GENOMIC DNA]</scope>
    <source>
        <strain evidence="3">Cbfe23</strain>
    </source>
</reference>
<dbReference type="EMBL" id="MPIN01000002">
    <property type="protein sequence ID" value="OJH41070.1"/>
    <property type="molecule type" value="Genomic_DNA"/>
</dbReference>
<evidence type="ECO:0000256" key="1">
    <source>
        <dbReference type="SAM" id="MobiDB-lite"/>
    </source>
</evidence>
<name>A0A1L9BFN6_9BACT</name>
<evidence type="ECO:0000313" key="3">
    <source>
        <dbReference type="Proteomes" id="UP000182229"/>
    </source>
</evidence>
<feature type="compositionally biased region" description="Polar residues" evidence="1">
    <location>
        <begin position="52"/>
        <end position="66"/>
    </location>
</feature>
<reference evidence="2 3" key="2">
    <citation type="submission" date="2016-12" db="EMBL/GenBank/DDBJ databases">
        <title>Draft Genome Sequence of Cystobacter ferrugineus Strain Cbfe23.</title>
        <authorList>
            <person name="Akbar S."/>
            <person name="Dowd S.E."/>
            <person name="Stevens D.C."/>
        </authorList>
    </citation>
    <scope>NUCLEOTIDE SEQUENCE [LARGE SCALE GENOMIC DNA]</scope>
    <source>
        <strain evidence="2 3">Cbfe23</strain>
    </source>
</reference>
<dbReference type="AlphaFoldDB" id="A0A1L9BFN6"/>
<comment type="caution">
    <text evidence="2">The sequence shown here is derived from an EMBL/GenBank/DDBJ whole genome shotgun (WGS) entry which is preliminary data.</text>
</comment>